<dbReference type="RefSeq" id="WP_262684287.1">
    <property type="nucleotide sequence ID" value="NZ_JAOQIO010000036.1"/>
</dbReference>
<gene>
    <name evidence="1" type="primary">fliB</name>
    <name evidence="1" type="ORF">OB236_12500</name>
</gene>
<keyword evidence="1" id="KW-0489">Methyltransferase</keyword>
<reference evidence="1 2" key="1">
    <citation type="submission" date="2022-09" db="EMBL/GenBank/DDBJ databases">
        <authorList>
            <person name="Han X.L."/>
            <person name="Wang Q."/>
            <person name="Lu T."/>
        </authorList>
    </citation>
    <scope>NUCLEOTIDE SEQUENCE [LARGE SCALE GENOMIC DNA]</scope>
    <source>
        <strain evidence="1 2">WQ 127069</strain>
    </source>
</reference>
<evidence type="ECO:0000313" key="1">
    <source>
        <dbReference type="EMBL" id="MCU6792940.1"/>
    </source>
</evidence>
<dbReference type="GO" id="GO:0032259">
    <property type="term" value="P:methylation"/>
    <property type="evidence" value="ECO:0007669"/>
    <property type="project" value="UniProtKB-KW"/>
</dbReference>
<dbReference type="EMBL" id="JAOQIO010000036">
    <property type="protein sequence ID" value="MCU6792940.1"/>
    <property type="molecule type" value="Genomic_DNA"/>
</dbReference>
<protein>
    <submittedName>
        <fullName evidence="1">Flagellin lysine-N-methylase</fullName>
        <ecNumber evidence="1">2.1.1.-</ecNumber>
    </submittedName>
</protein>
<dbReference type="NCBIfam" id="NF038110">
    <property type="entry name" value="Lys_methyl_FliB"/>
    <property type="match status" value="1"/>
</dbReference>
<comment type="caution">
    <text evidence="1">The sequence shown here is derived from an EMBL/GenBank/DDBJ whole genome shotgun (WGS) entry which is preliminary data.</text>
</comment>
<accession>A0ABT2UEA2</accession>
<keyword evidence="1" id="KW-0808">Transferase</keyword>
<dbReference type="GO" id="GO:0008168">
    <property type="term" value="F:methyltransferase activity"/>
    <property type="evidence" value="ECO:0007669"/>
    <property type="project" value="UniProtKB-KW"/>
</dbReference>
<keyword evidence="1" id="KW-0966">Cell projection</keyword>
<keyword evidence="1" id="KW-0969">Cilium</keyword>
<name>A0ABT2UEA2_9BACL</name>
<dbReference type="Proteomes" id="UP001652445">
    <property type="component" value="Unassembled WGS sequence"/>
</dbReference>
<keyword evidence="1" id="KW-0282">Flagellum</keyword>
<sequence length="412" mass="47856">MRNRTLLVPKYMNEFNCIGTACEDTCCVGWRVEVDKPTYKKYNQLVNSDLKLLLDKHVKRNRSNPSDSKYAKIKLASGGACPMLTEERLCKIQGQLGETYLSDVCATYPRVTNIVNNIMEKSATMSCPEAARLALLNPEGIEFDEVEELGDVRSIISKTIDTSNKIMSNKLERYFWELRIFSIHVLQDRRYSLTDRLVILGFFYQKLEEYKNDSRISEIPVLIGSFSNMLEDGSIKESLSGVPSHAAVQMELLKELADERIFSGVSNQRYFECFAAFLHGIQYNLDDSVEDIAERYDEAYTKYYLPFMENYEYILENYLVNYVYKNTFPLGMYSSVFDEYVLMVLHYGLIKMHLIGMSRFYKENFNLDLVITLIQSFAKTVEHNNQYIGHIMKLMEKNNYKSMAYMAILIKN</sequence>
<proteinExistence type="predicted"/>
<organism evidence="1 2">
    <name type="scientific">Paenibacillus baimaensis</name>
    <dbReference type="NCBI Taxonomy" id="2982185"/>
    <lineage>
        <taxon>Bacteria</taxon>
        <taxon>Bacillati</taxon>
        <taxon>Bacillota</taxon>
        <taxon>Bacilli</taxon>
        <taxon>Bacillales</taxon>
        <taxon>Paenibacillaceae</taxon>
        <taxon>Paenibacillus</taxon>
    </lineage>
</organism>
<dbReference type="EC" id="2.1.1.-" evidence="1"/>
<evidence type="ECO:0000313" key="2">
    <source>
        <dbReference type="Proteomes" id="UP001652445"/>
    </source>
</evidence>
<keyword evidence="2" id="KW-1185">Reference proteome</keyword>